<keyword evidence="2" id="KW-1185">Reference proteome</keyword>
<comment type="caution">
    <text evidence="1">The sequence shown here is derived from an EMBL/GenBank/DDBJ whole genome shotgun (WGS) entry which is preliminary data.</text>
</comment>
<dbReference type="Proteomes" id="UP000619238">
    <property type="component" value="Unassembled WGS sequence"/>
</dbReference>
<dbReference type="EMBL" id="JACGWS010000004">
    <property type="protein sequence ID" value="MBC8754613.1"/>
    <property type="molecule type" value="Genomic_DNA"/>
</dbReference>
<dbReference type="RefSeq" id="WP_187561664.1">
    <property type="nucleotide sequence ID" value="NZ_JACGWS010000004.1"/>
</dbReference>
<organism evidence="1 2">
    <name type="scientific">Kordia aestuariivivens</name>
    <dbReference type="NCBI Taxonomy" id="2759037"/>
    <lineage>
        <taxon>Bacteria</taxon>
        <taxon>Pseudomonadati</taxon>
        <taxon>Bacteroidota</taxon>
        <taxon>Flavobacteriia</taxon>
        <taxon>Flavobacteriales</taxon>
        <taxon>Flavobacteriaceae</taxon>
        <taxon>Kordia</taxon>
    </lineage>
</organism>
<evidence type="ECO:0008006" key="3">
    <source>
        <dbReference type="Google" id="ProtNLM"/>
    </source>
</evidence>
<proteinExistence type="predicted"/>
<protein>
    <recommendedName>
        <fullName evidence="3">Natural product</fullName>
    </recommendedName>
</protein>
<evidence type="ECO:0000313" key="1">
    <source>
        <dbReference type="EMBL" id="MBC8754613.1"/>
    </source>
</evidence>
<name>A0ABR7Q855_9FLAO</name>
<gene>
    <name evidence="1" type="ORF">H2O64_08000</name>
</gene>
<reference evidence="1 2" key="1">
    <citation type="submission" date="2020-07" db="EMBL/GenBank/DDBJ databases">
        <title>Description of Kordia aestuariivivens sp. nov., isolated from a tidal flat.</title>
        <authorList>
            <person name="Park S."/>
            <person name="Yoon J.-H."/>
        </authorList>
    </citation>
    <scope>NUCLEOTIDE SEQUENCE [LARGE SCALE GENOMIC DNA]</scope>
    <source>
        <strain evidence="1 2">YSTF-M3</strain>
    </source>
</reference>
<evidence type="ECO:0000313" key="2">
    <source>
        <dbReference type="Proteomes" id="UP000619238"/>
    </source>
</evidence>
<sequence>MKKKNLKNFALNKKSISKLQSSSHIVGGTDWPDTAKYCPDPNGSNGCSDPCNPINIPTIDIPTINDSCFSLCDDKCNDW</sequence>
<accession>A0ABR7Q855</accession>